<dbReference type="PANTHER" id="PTHR46539">
    <property type="entry name" value="E3 UBIQUITIN-PROTEIN LIGASE ATL42"/>
    <property type="match status" value="1"/>
</dbReference>
<evidence type="ECO:0000256" key="15">
    <source>
        <dbReference type="PROSITE-ProRule" id="PRU00175"/>
    </source>
</evidence>
<feature type="domain" description="RING-type" evidence="18">
    <location>
        <begin position="111"/>
        <end position="153"/>
    </location>
</feature>
<feature type="chain" id="PRO_5043699683" description="RING-type E3 ubiquitin transferase" evidence="17">
    <location>
        <begin position="20"/>
        <end position="219"/>
    </location>
</feature>
<reference evidence="19" key="1">
    <citation type="submission" date="2020-06" db="EMBL/GenBank/DDBJ databases">
        <authorList>
            <person name="Li T."/>
            <person name="Hu X."/>
            <person name="Zhang T."/>
            <person name="Song X."/>
            <person name="Zhang H."/>
            <person name="Dai N."/>
            <person name="Sheng W."/>
            <person name="Hou X."/>
            <person name="Wei L."/>
        </authorList>
    </citation>
    <scope>NUCLEOTIDE SEQUENCE</scope>
    <source>
        <strain evidence="19">G02</strain>
        <tissue evidence="19">Leaf</tissue>
    </source>
</reference>
<dbReference type="GO" id="GO:0008270">
    <property type="term" value="F:zinc ion binding"/>
    <property type="evidence" value="ECO:0007669"/>
    <property type="project" value="UniProtKB-KW"/>
</dbReference>
<evidence type="ECO:0000256" key="17">
    <source>
        <dbReference type="SAM" id="SignalP"/>
    </source>
</evidence>
<keyword evidence="6 16" id="KW-0812">Transmembrane</keyword>
<evidence type="ECO:0000256" key="10">
    <source>
        <dbReference type="ARBA" id="ARBA00022786"/>
    </source>
</evidence>
<sequence length="219" mass="25279">MSILKEVISVLCLFICVKAQPPSNQGDINPLHPSMAVVLVVLSIMFCITFLIVAYAKFCQRLEPYHANEVQEPGGIVRSRSRFSGIDRTVIESLPFFRFSSLRGSKEGLECAVCLSRFEDAEILRLLPRCRHAFHMNCIDKWLENHSSCPLCRYKFDVGDLKNLTYTNSFRNPRTSAEEPNLEFFIQREPNHERSSRFNMANTFQKLGREKRRALDSRI</sequence>
<dbReference type="CDD" id="cd16461">
    <property type="entry name" value="RING-H2_EL5-like"/>
    <property type="match status" value="1"/>
</dbReference>
<evidence type="ECO:0000256" key="8">
    <source>
        <dbReference type="ARBA" id="ARBA00022729"/>
    </source>
</evidence>
<evidence type="ECO:0000313" key="19">
    <source>
        <dbReference type="EMBL" id="KAL0311970.1"/>
    </source>
</evidence>
<dbReference type="GO" id="GO:0016020">
    <property type="term" value="C:membrane"/>
    <property type="evidence" value="ECO:0007669"/>
    <property type="project" value="UniProtKB-SubCell"/>
</dbReference>
<feature type="transmembrane region" description="Helical" evidence="16">
    <location>
        <begin position="35"/>
        <end position="56"/>
    </location>
</feature>
<keyword evidence="8 17" id="KW-0732">Signal</keyword>
<evidence type="ECO:0000256" key="6">
    <source>
        <dbReference type="ARBA" id="ARBA00022692"/>
    </source>
</evidence>
<comment type="catalytic activity">
    <reaction evidence="1">
        <text>S-ubiquitinyl-[E2 ubiquitin-conjugating enzyme]-L-cysteine + [acceptor protein]-L-lysine = [E2 ubiquitin-conjugating enzyme]-L-cysteine + N(6)-ubiquitinyl-[acceptor protein]-L-lysine.</text>
        <dbReference type="EC" id="2.3.2.27"/>
    </reaction>
</comment>
<accession>A0AAW2KYC5</accession>
<keyword evidence="12 16" id="KW-1133">Transmembrane helix</keyword>
<dbReference type="PROSITE" id="PS50089">
    <property type="entry name" value="ZF_RING_2"/>
    <property type="match status" value="1"/>
</dbReference>
<evidence type="ECO:0000256" key="16">
    <source>
        <dbReference type="SAM" id="Phobius"/>
    </source>
</evidence>
<dbReference type="FunFam" id="3.30.40.10:FF:000285">
    <property type="entry name" value="RING-H2 finger protein ATL43"/>
    <property type="match status" value="1"/>
</dbReference>
<dbReference type="EMBL" id="JACGWJ010000026">
    <property type="protein sequence ID" value="KAL0311970.1"/>
    <property type="molecule type" value="Genomic_DNA"/>
</dbReference>
<evidence type="ECO:0000256" key="11">
    <source>
        <dbReference type="ARBA" id="ARBA00022833"/>
    </source>
</evidence>
<keyword evidence="11" id="KW-0862">Zinc</keyword>
<keyword evidence="10" id="KW-0833">Ubl conjugation pathway</keyword>
<dbReference type="GO" id="GO:0061630">
    <property type="term" value="F:ubiquitin protein ligase activity"/>
    <property type="evidence" value="ECO:0007669"/>
    <property type="project" value="UniProtKB-EC"/>
</dbReference>
<comment type="subcellular location">
    <subcellularLocation>
        <location evidence="2">Membrane</location>
        <topology evidence="2">Single-pass membrane protein</topology>
    </subcellularLocation>
</comment>
<dbReference type="InterPro" id="IPR001841">
    <property type="entry name" value="Znf_RING"/>
</dbReference>
<dbReference type="PANTHER" id="PTHR46539:SF12">
    <property type="entry name" value="E3 UBIQUITIN-PROTEIN LIGASE ATL42-LIKE"/>
    <property type="match status" value="1"/>
</dbReference>
<evidence type="ECO:0000256" key="13">
    <source>
        <dbReference type="ARBA" id="ARBA00023136"/>
    </source>
</evidence>
<evidence type="ECO:0000256" key="2">
    <source>
        <dbReference type="ARBA" id="ARBA00004167"/>
    </source>
</evidence>
<organism evidence="19">
    <name type="scientific">Sesamum radiatum</name>
    <name type="common">Black benniseed</name>
    <dbReference type="NCBI Taxonomy" id="300843"/>
    <lineage>
        <taxon>Eukaryota</taxon>
        <taxon>Viridiplantae</taxon>
        <taxon>Streptophyta</taxon>
        <taxon>Embryophyta</taxon>
        <taxon>Tracheophyta</taxon>
        <taxon>Spermatophyta</taxon>
        <taxon>Magnoliopsida</taxon>
        <taxon>eudicotyledons</taxon>
        <taxon>Gunneridae</taxon>
        <taxon>Pentapetalae</taxon>
        <taxon>asterids</taxon>
        <taxon>lamiids</taxon>
        <taxon>Lamiales</taxon>
        <taxon>Pedaliaceae</taxon>
        <taxon>Sesamum</taxon>
    </lineage>
</organism>
<reference evidence="19" key="2">
    <citation type="journal article" date="2024" name="Plant">
        <title>Genomic evolution and insights into agronomic trait innovations of Sesamum species.</title>
        <authorList>
            <person name="Miao H."/>
            <person name="Wang L."/>
            <person name="Qu L."/>
            <person name="Liu H."/>
            <person name="Sun Y."/>
            <person name="Le M."/>
            <person name="Wang Q."/>
            <person name="Wei S."/>
            <person name="Zheng Y."/>
            <person name="Lin W."/>
            <person name="Duan Y."/>
            <person name="Cao H."/>
            <person name="Xiong S."/>
            <person name="Wang X."/>
            <person name="Wei L."/>
            <person name="Li C."/>
            <person name="Ma Q."/>
            <person name="Ju M."/>
            <person name="Zhao R."/>
            <person name="Li G."/>
            <person name="Mu C."/>
            <person name="Tian Q."/>
            <person name="Mei H."/>
            <person name="Zhang T."/>
            <person name="Gao T."/>
            <person name="Zhang H."/>
        </authorList>
    </citation>
    <scope>NUCLEOTIDE SEQUENCE</scope>
    <source>
        <strain evidence="19">G02</strain>
    </source>
</reference>
<evidence type="ECO:0000256" key="9">
    <source>
        <dbReference type="ARBA" id="ARBA00022771"/>
    </source>
</evidence>
<proteinExistence type="inferred from homology"/>
<comment type="pathway">
    <text evidence="3">Protein modification; protein ubiquitination.</text>
</comment>
<comment type="similarity">
    <text evidence="14">Belongs to the RING-type zinc finger family. ATL subfamily.</text>
</comment>
<evidence type="ECO:0000256" key="14">
    <source>
        <dbReference type="ARBA" id="ARBA00024209"/>
    </source>
</evidence>
<dbReference type="SUPFAM" id="SSF57850">
    <property type="entry name" value="RING/U-box"/>
    <property type="match status" value="1"/>
</dbReference>
<name>A0AAW2KYC5_SESRA</name>
<gene>
    <name evidence="19" type="ORF">Sradi_5596300</name>
</gene>
<dbReference type="SMART" id="SM00184">
    <property type="entry name" value="RING"/>
    <property type="match status" value="1"/>
</dbReference>
<keyword evidence="13 16" id="KW-0472">Membrane</keyword>
<dbReference type="Gene3D" id="3.30.40.10">
    <property type="entry name" value="Zinc/RING finger domain, C3HC4 (zinc finger)"/>
    <property type="match status" value="1"/>
</dbReference>
<keyword evidence="9 15" id="KW-0863">Zinc-finger</keyword>
<dbReference type="EC" id="2.3.2.27" evidence="4"/>
<comment type="caution">
    <text evidence="19">The sequence shown here is derived from an EMBL/GenBank/DDBJ whole genome shotgun (WGS) entry which is preliminary data.</text>
</comment>
<dbReference type="InterPro" id="IPR013083">
    <property type="entry name" value="Znf_RING/FYVE/PHD"/>
</dbReference>
<evidence type="ECO:0000256" key="4">
    <source>
        <dbReference type="ARBA" id="ARBA00012483"/>
    </source>
</evidence>
<evidence type="ECO:0000256" key="12">
    <source>
        <dbReference type="ARBA" id="ARBA00022989"/>
    </source>
</evidence>
<feature type="signal peptide" evidence="17">
    <location>
        <begin position="1"/>
        <end position="19"/>
    </location>
</feature>
<evidence type="ECO:0000256" key="1">
    <source>
        <dbReference type="ARBA" id="ARBA00000900"/>
    </source>
</evidence>
<evidence type="ECO:0000256" key="7">
    <source>
        <dbReference type="ARBA" id="ARBA00022723"/>
    </source>
</evidence>
<dbReference type="Pfam" id="PF13639">
    <property type="entry name" value="zf-RING_2"/>
    <property type="match status" value="1"/>
</dbReference>
<keyword evidence="5" id="KW-0808">Transferase</keyword>
<evidence type="ECO:0000259" key="18">
    <source>
        <dbReference type="PROSITE" id="PS50089"/>
    </source>
</evidence>
<keyword evidence="7" id="KW-0479">Metal-binding</keyword>
<evidence type="ECO:0000256" key="3">
    <source>
        <dbReference type="ARBA" id="ARBA00004906"/>
    </source>
</evidence>
<dbReference type="AlphaFoldDB" id="A0AAW2KYC5"/>
<protein>
    <recommendedName>
        <fullName evidence="4">RING-type E3 ubiquitin transferase</fullName>
        <ecNumber evidence="4">2.3.2.27</ecNumber>
    </recommendedName>
</protein>
<evidence type="ECO:0000256" key="5">
    <source>
        <dbReference type="ARBA" id="ARBA00022679"/>
    </source>
</evidence>